<evidence type="ECO:0000259" key="1">
    <source>
        <dbReference type="Pfam" id="PF02441"/>
    </source>
</evidence>
<gene>
    <name evidence="2" type="ORF">CTOB1V02_LOCUS14376</name>
</gene>
<dbReference type="InterPro" id="IPR036551">
    <property type="entry name" value="Flavin_trans-like"/>
</dbReference>
<dbReference type="Pfam" id="PF02441">
    <property type="entry name" value="Flavoprotein"/>
    <property type="match status" value="1"/>
</dbReference>
<protein>
    <recommendedName>
        <fullName evidence="1">Flavoprotein domain-containing protein</fullName>
    </recommendedName>
</protein>
<dbReference type="Gene3D" id="3.40.50.1950">
    <property type="entry name" value="Flavin prenyltransferase-like"/>
    <property type="match status" value="1"/>
</dbReference>
<dbReference type="AlphaFoldDB" id="A0A7R8ZYI8"/>
<evidence type="ECO:0000313" key="2">
    <source>
        <dbReference type="EMBL" id="CAD7236561.1"/>
    </source>
</evidence>
<dbReference type="SUPFAM" id="SSF52507">
    <property type="entry name" value="Homo-oligomeric flavin-containing Cys decarboxylases, HFCD"/>
    <property type="match status" value="1"/>
</dbReference>
<dbReference type="GO" id="GO:0003824">
    <property type="term" value="F:catalytic activity"/>
    <property type="evidence" value="ECO:0007669"/>
    <property type="project" value="InterPro"/>
</dbReference>
<organism evidence="2">
    <name type="scientific">Cyprideis torosa</name>
    <dbReference type="NCBI Taxonomy" id="163714"/>
    <lineage>
        <taxon>Eukaryota</taxon>
        <taxon>Metazoa</taxon>
        <taxon>Ecdysozoa</taxon>
        <taxon>Arthropoda</taxon>
        <taxon>Crustacea</taxon>
        <taxon>Oligostraca</taxon>
        <taxon>Ostracoda</taxon>
        <taxon>Podocopa</taxon>
        <taxon>Podocopida</taxon>
        <taxon>Cytherocopina</taxon>
        <taxon>Cytheroidea</taxon>
        <taxon>Cytherideidae</taxon>
        <taxon>Cyprideis</taxon>
    </lineage>
</organism>
<dbReference type="EMBL" id="OB679968">
    <property type="protein sequence ID" value="CAD7236561.1"/>
    <property type="molecule type" value="Genomic_DNA"/>
</dbReference>
<accession>A0A7R8ZYI8</accession>
<dbReference type="InterPro" id="IPR003382">
    <property type="entry name" value="Flavoprotein"/>
</dbReference>
<sequence length="48" mass="5243">MLIAPATANTLAKMANGTCDNLVLAAYLSAKCPRWIWICINILLPKKI</sequence>
<name>A0A7R8ZYI8_9CRUS</name>
<feature type="domain" description="Flavoprotein" evidence="1">
    <location>
        <begin position="1"/>
        <end position="39"/>
    </location>
</feature>
<reference evidence="2" key="1">
    <citation type="submission" date="2020-11" db="EMBL/GenBank/DDBJ databases">
        <authorList>
            <person name="Tran Van P."/>
        </authorList>
    </citation>
    <scope>NUCLEOTIDE SEQUENCE</scope>
</reference>
<proteinExistence type="predicted"/>
<feature type="non-terminal residue" evidence="2">
    <location>
        <position position="48"/>
    </location>
</feature>